<dbReference type="InterPro" id="IPR012340">
    <property type="entry name" value="NA-bd_OB-fold"/>
</dbReference>
<dbReference type="PANTHER" id="PTHR33991:SF1">
    <property type="entry name" value="DNA REPAIR PROTEIN RECO"/>
    <property type="match status" value="1"/>
</dbReference>
<dbReference type="PANTHER" id="PTHR33991">
    <property type="entry name" value="DNA REPAIR PROTEIN RECO"/>
    <property type="match status" value="1"/>
</dbReference>
<dbReference type="EMBL" id="MHTL01000015">
    <property type="protein sequence ID" value="OHA60310.1"/>
    <property type="molecule type" value="Genomic_DNA"/>
</dbReference>
<sequence length="190" mass="21513">MAYHIHTTRAIILMSRAEGDGHKMLTLLTEDLGLLPAHAQSIRMQKSKLRYHLQDYSFARVSLVRGKVLWRVTGAETLSRAHLKNPSARALVAEACALATMLTVPDDPHTNLFDDMRAFYEYLGRSERLAGDALLLTQLRMFSRAGFLPEHESLGDFVRSRGIFPEVLERFREYRAEGHGILDACRAMTV</sequence>
<name>A0A1G2QI92_9BACT</name>
<dbReference type="Gene3D" id="2.40.50.140">
    <property type="entry name" value="Nucleic acid-binding proteins"/>
    <property type="match status" value="1"/>
</dbReference>
<dbReference type="GO" id="GO:0006310">
    <property type="term" value="P:DNA recombination"/>
    <property type="evidence" value="ECO:0007669"/>
    <property type="project" value="UniProtKB-KW"/>
</dbReference>
<keyword evidence="1" id="KW-0227">DNA damage</keyword>
<feature type="domain" description="DNA replication/recombination mediator RecO N-terminal" evidence="4">
    <location>
        <begin position="5"/>
        <end position="78"/>
    </location>
</feature>
<gene>
    <name evidence="5" type="ORF">A2569_02315</name>
</gene>
<dbReference type="InterPro" id="IPR022572">
    <property type="entry name" value="DNA_rep/recomb_RecO_N"/>
</dbReference>
<dbReference type="GO" id="GO:0006302">
    <property type="term" value="P:double-strand break repair"/>
    <property type="evidence" value="ECO:0007669"/>
    <property type="project" value="TreeGrafter"/>
</dbReference>
<dbReference type="AlphaFoldDB" id="A0A1G2QI92"/>
<evidence type="ECO:0000259" key="4">
    <source>
        <dbReference type="Pfam" id="PF11967"/>
    </source>
</evidence>
<organism evidence="5 6">
    <name type="scientific">Candidatus Vogelbacteria bacterium RIFOXYD1_FULL_51_18</name>
    <dbReference type="NCBI Taxonomy" id="1802440"/>
    <lineage>
        <taxon>Bacteria</taxon>
        <taxon>Candidatus Vogeliibacteriota</taxon>
    </lineage>
</organism>
<evidence type="ECO:0000256" key="3">
    <source>
        <dbReference type="ARBA" id="ARBA00023204"/>
    </source>
</evidence>
<dbReference type="GO" id="GO:0043590">
    <property type="term" value="C:bacterial nucleoid"/>
    <property type="evidence" value="ECO:0007669"/>
    <property type="project" value="TreeGrafter"/>
</dbReference>
<dbReference type="STRING" id="1802440.A2569_02315"/>
<evidence type="ECO:0000313" key="6">
    <source>
        <dbReference type="Proteomes" id="UP000177090"/>
    </source>
</evidence>
<reference evidence="5 6" key="1">
    <citation type="journal article" date="2016" name="Nat. Commun.">
        <title>Thousands of microbial genomes shed light on interconnected biogeochemical processes in an aquifer system.</title>
        <authorList>
            <person name="Anantharaman K."/>
            <person name="Brown C.T."/>
            <person name="Hug L.A."/>
            <person name="Sharon I."/>
            <person name="Castelle C.J."/>
            <person name="Probst A.J."/>
            <person name="Thomas B.C."/>
            <person name="Singh A."/>
            <person name="Wilkins M.J."/>
            <person name="Karaoz U."/>
            <person name="Brodie E.L."/>
            <person name="Williams K.H."/>
            <person name="Hubbard S.S."/>
            <person name="Banfield J.F."/>
        </authorList>
    </citation>
    <scope>NUCLEOTIDE SEQUENCE [LARGE SCALE GENOMIC DNA]</scope>
</reference>
<dbReference type="Pfam" id="PF11967">
    <property type="entry name" value="RecO_N"/>
    <property type="match status" value="1"/>
</dbReference>
<proteinExistence type="predicted"/>
<dbReference type="SUPFAM" id="SSF50249">
    <property type="entry name" value="Nucleic acid-binding proteins"/>
    <property type="match status" value="1"/>
</dbReference>
<evidence type="ECO:0000256" key="2">
    <source>
        <dbReference type="ARBA" id="ARBA00023172"/>
    </source>
</evidence>
<dbReference type="Proteomes" id="UP000177090">
    <property type="component" value="Unassembled WGS sequence"/>
</dbReference>
<evidence type="ECO:0000313" key="5">
    <source>
        <dbReference type="EMBL" id="OHA60310.1"/>
    </source>
</evidence>
<evidence type="ECO:0000256" key="1">
    <source>
        <dbReference type="ARBA" id="ARBA00022763"/>
    </source>
</evidence>
<comment type="caution">
    <text evidence="5">The sequence shown here is derived from an EMBL/GenBank/DDBJ whole genome shotgun (WGS) entry which is preliminary data.</text>
</comment>
<protein>
    <recommendedName>
        <fullName evidence="4">DNA replication/recombination mediator RecO N-terminal domain-containing protein</fullName>
    </recommendedName>
</protein>
<keyword evidence="2" id="KW-0233">DNA recombination</keyword>
<accession>A0A1G2QI92</accession>
<dbReference type="InterPro" id="IPR003717">
    <property type="entry name" value="RecO"/>
</dbReference>
<keyword evidence="3" id="KW-0234">DNA repair</keyword>